<accession>A0A0D1XH72</accession>
<dbReference type="RefSeq" id="XP_016211430.1">
    <property type="nucleotide sequence ID" value="XM_016360753.1"/>
</dbReference>
<evidence type="ECO:0000313" key="1">
    <source>
        <dbReference type="EMBL" id="KIW01561.1"/>
    </source>
</evidence>
<dbReference type="VEuPathDB" id="FungiDB:PV09_07037"/>
<dbReference type="AlphaFoldDB" id="A0A0D1XH72"/>
<dbReference type="InParanoid" id="A0A0D1XH72"/>
<dbReference type="HOGENOM" id="CLU_1950485_0_0_1"/>
<reference evidence="1 2" key="1">
    <citation type="submission" date="2015-01" db="EMBL/GenBank/DDBJ databases">
        <title>The Genome Sequence of Ochroconis gallopava CBS43764.</title>
        <authorList>
            <consortium name="The Broad Institute Genomics Platform"/>
            <person name="Cuomo C."/>
            <person name="de Hoog S."/>
            <person name="Gorbushina A."/>
            <person name="Stielow B."/>
            <person name="Teixiera M."/>
            <person name="Abouelleil A."/>
            <person name="Chapman S.B."/>
            <person name="Priest M."/>
            <person name="Young S.K."/>
            <person name="Wortman J."/>
            <person name="Nusbaum C."/>
            <person name="Birren B."/>
        </authorList>
    </citation>
    <scope>NUCLEOTIDE SEQUENCE [LARGE SCALE GENOMIC DNA]</scope>
    <source>
        <strain evidence="1 2">CBS 43764</strain>
    </source>
</reference>
<keyword evidence="2" id="KW-1185">Reference proteome</keyword>
<dbReference type="GeneID" id="27315010"/>
<evidence type="ECO:0000313" key="2">
    <source>
        <dbReference type="Proteomes" id="UP000053259"/>
    </source>
</evidence>
<protein>
    <submittedName>
        <fullName evidence="1">Uncharacterized protein</fullName>
    </submittedName>
</protein>
<name>A0A0D1XH72_9PEZI</name>
<dbReference type="EMBL" id="KN847554">
    <property type="protein sequence ID" value="KIW01561.1"/>
    <property type="molecule type" value="Genomic_DNA"/>
</dbReference>
<organism evidence="1 2">
    <name type="scientific">Verruconis gallopava</name>
    <dbReference type="NCBI Taxonomy" id="253628"/>
    <lineage>
        <taxon>Eukaryota</taxon>
        <taxon>Fungi</taxon>
        <taxon>Dikarya</taxon>
        <taxon>Ascomycota</taxon>
        <taxon>Pezizomycotina</taxon>
        <taxon>Dothideomycetes</taxon>
        <taxon>Pleosporomycetidae</taxon>
        <taxon>Venturiales</taxon>
        <taxon>Sympoventuriaceae</taxon>
        <taxon>Verruconis</taxon>
    </lineage>
</organism>
<gene>
    <name evidence="1" type="ORF">PV09_07037</name>
</gene>
<proteinExistence type="predicted"/>
<sequence length="129" mass="13976">MSRTSCVVSAAAEEGRDHSKRAATGSAMQDAQVLVERINLSQASGHQGIYRATSPKASAVAMRHQARASEHNDMHGLFDLYSRAGTRSDKTSEEYLNVSAKKSTVWNLDALRDHLVHAQAATINGREVA</sequence>
<dbReference type="Proteomes" id="UP000053259">
    <property type="component" value="Unassembled WGS sequence"/>
</dbReference>